<dbReference type="EMBL" id="AYRZ02000004">
    <property type="protein sequence ID" value="PHT83793.1"/>
    <property type="molecule type" value="Genomic_DNA"/>
</dbReference>
<protein>
    <submittedName>
        <fullName evidence="1">Uncharacterized protein</fullName>
    </submittedName>
</protein>
<dbReference type="InterPro" id="IPR036291">
    <property type="entry name" value="NAD(P)-bd_dom_sf"/>
</dbReference>
<dbReference type="AlphaFoldDB" id="A0A2G2ZP96"/>
<dbReference type="STRING" id="4072.A0A2G2ZP96"/>
<evidence type="ECO:0000313" key="2">
    <source>
        <dbReference type="Proteomes" id="UP000222542"/>
    </source>
</evidence>
<dbReference type="Gramene" id="PHT83793">
    <property type="protein sequence ID" value="PHT83793"/>
    <property type="gene ID" value="T459_12236"/>
</dbReference>
<evidence type="ECO:0000313" key="1">
    <source>
        <dbReference type="EMBL" id="PHT83793.1"/>
    </source>
</evidence>
<sequence>MLQENLSVILMAIGSTDRDYNRVSLAAAVRIVEADEFMRDDKYEGWFPHFFGENLRKGQTIGVIWAGPIGLAYARMMAKFGLEKEVEASLQYLRGKILIFF</sequence>
<dbReference type="Gene3D" id="3.40.50.720">
    <property type="entry name" value="NAD(P)-binding Rossmann-like Domain"/>
    <property type="match status" value="1"/>
</dbReference>
<keyword evidence="2" id="KW-1185">Reference proteome</keyword>
<name>A0A2G2ZP96_CAPAN</name>
<gene>
    <name evidence="1" type="ORF">T459_12236</name>
</gene>
<organism evidence="1 2">
    <name type="scientific">Capsicum annuum</name>
    <name type="common">Capsicum pepper</name>
    <dbReference type="NCBI Taxonomy" id="4072"/>
    <lineage>
        <taxon>Eukaryota</taxon>
        <taxon>Viridiplantae</taxon>
        <taxon>Streptophyta</taxon>
        <taxon>Embryophyta</taxon>
        <taxon>Tracheophyta</taxon>
        <taxon>Spermatophyta</taxon>
        <taxon>Magnoliopsida</taxon>
        <taxon>eudicotyledons</taxon>
        <taxon>Gunneridae</taxon>
        <taxon>Pentapetalae</taxon>
        <taxon>asterids</taxon>
        <taxon>lamiids</taxon>
        <taxon>Solanales</taxon>
        <taxon>Solanaceae</taxon>
        <taxon>Solanoideae</taxon>
        <taxon>Capsiceae</taxon>
        <taxon>Capsicum</taxon>
    </lineage>
</organism>
<accession>A0A2G2ZP96</accession>
<proteinExistence type="predicted"/>
<dbReference type="SUPFAM" id="SSF51735">
    <property type="entry name" value="NAD(P)-binding Rossmann-fold domains"/>
    <property type="match status" value="1"/>
</dbReference>
<reference evidence="1 2" key="2">
    <citation type="journal article" date="2017" name="Genome Biol.">
        <title>New reference genome sequences of hot pepper reveal the massive evolution of plant disease-resistance genes by retroduplication.</title>
        <authorList>
            <person name="Kim S."/>
            <person name="Park J."/>
            <person name="Yeom S.I."/>
            <person name="Kim Y.M."/>
            <person name="Seo E."/>
            <person name="Kim K.T."/>
            <person name="Kim M.S."/>
            <person name="Lee J.M."/>
            <person name="Cheong K."/>
            <person name="Shin H.S."/>
            <person name="Kim S.B."/>
            <person name="Han K."/>
            <person name="Lee J."/>
            <person name="Park M."/>
            <person name="Lee H.A."/>
            <person name="Lee H.Y."/>
            <person name="Lee Y."/>
            <person name="Oh S."/>
            <person name="Lee J.H."/>
            <person name="Choi E."/>
            <person name="Choi E."/>
            <person name="Lee S.E."/>
            <person name="Jeon J."/>
            <person name="Kim H."/>
            <person name="Choi G."/>
            <person name="Song H."/>
            <person name="Lee J."/>
            <person name="Lee S.C."/>
            <person name="Kwon J.K."/>
            <person name="Lee H.Y."/>
            <person name="Koo N."/>
            <person name="Hong Y."/>
            <person name="Kim R.W."/>
            <person name="Kang W.H."/>
            <person name="Huh J.H."/>
            <person name="Kang B.C."/>
            <person name="Yang T.J."/>
            <person name="Lee Y.H."/>
            <person name="Bennetzen J.L."/>
            <person name="Choi D."/>
        </authorList>
    </citation>
    <scope>NUCLEOTIDE SEQUENCE [LARGE SCALE GENOMIC DNA]</scope>
    <source>
        <strain evidence="2">cv. CM334</strain>
    </source>
</reference>
<reference evidence="1 2" key="1">
    <citation type="journal article" date="2014" name="Nat. Genet.">
        <title>Genome sequence of the hot pepper provides insights into the evolution of pungency in Capsicum species.</title>
        <authorList>
            <person name="Kim S."/>
            <person name="Park M."/>
            <person name="Yeom S.I."/>
            <person name="Kim Y.M."/>
            <person name="Lee J.M."/>
            <person name="Lee H.A."/>
            <person name="Seo E."/>
            <person name="Choi J."/>
            <person name="Cheong K."/>
            <person name="Kim K.T."/>
            <person name="Jung K."/>
            <person name="Lee G.W."/>
            <person name="Oh S.K."/>
            <person name="Bae C."/>
            <person name="Kim S.B."/>
            <person name="Lee H.Y."/>
            <person name="Kim S.Y."/>
            <person name="Kim M.S."/>
            <person name="Kang B.C."/>
            <person name="Jo Y.D."/>
            <person name="Yang H.B."/>
            <person name="Jeong H.J."/>
            <person name="Kang W.H."/>
            <person name="Kwon J.K."/>
            <person name="Shin C."/>
            <person name="Lim J.Y."/>
            <person name="Park J.H."/>
            <person name="Huh J.H."/>
            <person name="Kim J.S."/>
            <person name="Kim B.D."/>
            <person name="Cohen O."/>
            <person name="Paran I."/>
            <person name="Suh M.C."/>
            <person name="Lee S.B."/>
            <person name="Kim Y.K."/>
            <person name="Shin Y."/>
            <person name="Noh S.J."/>
            <person name="Park J."/>
            <person name="Seo Y.S."/>
            <person name="Kwon S.Y."/>
            <person name="Kim H.A."/>
            <person name="Park J.M."/>
            <person name="Kim H.J."/>
            <person name="Choi S.B."/>
            <person name="Bosland P.W."/>
            <person name="Reeves G."/>
            <person name="Jo S.H."/>
            <person name="Lee B.W."/>
            <person name="Cho H.T."/>
            <person name="Choi H.S."/>
            <person name="Lee M.S."/>
            <person name="Yu Y."/>
            <person name="Do Choi Y."/>
            <person name="Park B.S."/>
            <person name="van Deynze A."/>
            <person name="Ashrafi H."/>
            <person name="Hill T."/>
            <person name="Kim W.T."/>
            <person name="Pai H.S."/>
            <person name="Ahn H.K."/>
            <person name="Yeam I."/>
            <person name="Giovannoni J.J."/>
            <person name="Rose J.K."/>
            <person name="Sorensen I."/>
            <person name="Lee S.J."/>
            <person name="Kim R.W."/>
            <person name="Choi I.Y."/>
            <person name="Choi B.S."/>
            <person name="Lim J.S."/>
            <person name="Lee Y.H."/>
            <person name="Choi D."/>
        </authorList>
    </citation>
    <scope>NUCLEOTIDE SEQUENCE [LARGE SCALE GENOMIC DNA]</scope>
    <source>
        <strain evidence="2">cv. CM334</strain>
    </source>
</reference>
<comment type="caution">
    <text evidence="1">The sequence shown here is derived from an EMBL/GenBank/DDBJ whole genome shotgun (WGS) entry which is preliminary data.</text>
</comment>
<dbReference type="Proteomes" id="UP000222542">
    <property type="component" value="Unassembled WGS sequence"/>
</dbReference>